<dbReference type="InterPro" id="IPR012337">
    <property type="entry name" value="RNaseH-like_sf"/>
</dbReference>
<dbReference type="PANTHER" id="PTHR42648">
    <property type="entry name" value="TRANSPOSASE, PUTATIVE-RELATED"/>
    <property type="match status" value="1"/>
</dbReference>
<dbReference type="PROSITE" id="PS50994">
    <property type="entry name" value="INTEGRASE"/>
    <property type="match status" value="1"/>
</dbReference>
<accession>A0AA39VGM6</accession>
<dbReference type="AlphaFoldDB" id="A0AA39VGM6"/>
<dbReference type="GO" id="GO:0015074">
    <property type="term" value="P:DNA integration"/>
    <property type="evidence" value="ECO:0007669"/>
    <property type="project" value="InterPro"/>
</dbReference>
<gene>
    <name evidence="2" type="ORF">LWI29_027091</name>
</gene>
<dbReference type="InterPro" id="IPR057670">
    <property type="entry name" value="SH3_retrovirus"/>
</dbReference>
<name>A0AA39VGM6_ACESA</name>
<evidence type="ECO:0000313" key="3">
    <source>
        <dbReference type="Proteomes" id="UP001168877"/>
    </source>
</evidence>
<dbReference type="Gene3D" id="3.30.420.10">
    <property type="entry name" value="Ribonuclease H-like superfamily/Ribonuclease H"/>
    <property type="match status" value="1"/>
</dbReference>
<dbReference type="EMBL" id="JAUESC010000385">
    <property type="protein sequence ID" value="KAK0579492.1"/>
    <property type="molecule type" value="Genomic_DNA"/>
</dbReference>
<reference evidence="2" key="2">
    <citation type="submission" date="2023-06" db="EMBL/GenBank/DDBJ databases">
        <authorList>
            <person name="Swenson N.G."/>
            <person name="Wegrzyn J.L."/>
            <person name="Mcevoy S.L."/>
        </authorList>
    </citation>
    <scope>NUCLEOTIDE SEQUENCE</scope>
    <source>
        <strain evidence="2">NS2018</strain>
        <tissue evidence="2">Leaf</tissue>
    </source>
</reference>
<sequence length="207" mass="23457">MIENQTGKKLKKLRTDNGLEYLCGEFDSYCKNEGVVRHKTVRKTPQQNGLAERMNKTILERVRSMLSCANLYVKFWAEATHTAVYLIIRTPSSAIEFKTPLEKWTGHLVDYGNLKIFGCTTYIHTKEGGKLDPRALKCIFLGYPDGVKGYKFWNPATRKCIISRDVVYKEDEFVGVQSSVESARSSSTEVLQSIVGVQRICLASFNV</sequence>
<reference evidence="2" key="1">
    <citation type="journal article" date="2022" name="Plant J.">
        <title>Strategies of tolerance reflected in two North American maple genomes.</title>
        <authorList>
            <person name="McEvoy S.L."/>
            <person name="Sezen U.U."/>
            <person name="Trouern-Trend A."/>
            <person name="McMahon S.M."/>
            <person name="Schaberg P.G."/>
            <person name="Yang J."/>
            <person name="Wegrzyn J.L."/>
            <person name="Swenson N.G."/>
        </authorList>
    </citation>
    <scope>NUCLEOTIDE SEQUENCE</scope>
    <source>
        <strain evidence="2">NS2018</strain>
    </source>
</reference>
<dbReference type="SUPFAM" id="SSF53098">
    <property type="entry name" value="Ribonuclease H-like"/>
    <property type="match status" value="1"/>
</dbReference>
<dbReference type="Pfam" id="PF25597">
    <property type="entry name" value="SH3_retrovirus"/>
    <property type="match status" value="1"/>
</dbReference>
<comment type="caution">
    <text evidence="2">The sequence shown here is derived from an EMBL/GenBank/DDBJ whole genome shotgun (WGS) entry which is preliminary data.</text>
</comment>
<dbReference type="InterPro" id="IPR001584">
    <property type="entry name" value="Integrase_cat-core"/>
</dbReference>
<keyword evidence="3" id="KW-1185">Reference proteome</keyword>
<dbReference type="InterPro" id="IPR039537">
    <property type="entry name" value="Retrotran_Ty1/copia-like"/>
</dbReference>
<evidence type="ECO:0000313" key="2">
    <source>
        <dbReference type="EMBL" id="KAK0579492.1"/>
    </source>
</evidence>
<feature type="domain" description="Integrase catalytic" evidence="1">
    <location>
        <begin position="1"/>
        <end position="108"/>
    </location>
</feature>
<protein>
    <recommendedName>
        <fullName evidence="1">Integrase catalytic domain-containing protein</fullName>
    </recommendedName>
</protein>
<evidence type="ECO:0000259" key="1">
    <source>
        <dbReference type="PROSITE" id="PS50994"/>
    </source>
</evidence>
<organism evidence="2 3">
    <name type="scientific">Acer saccharum</name>
    <name type="common">Sugar maple</name>
    <dbReference type="NCBI Taxonomy" id="4024"/>
    <lineage>
        <taxon>Eukaryota</taxon>
        <taxon>Viridiplantae</taxon>
        <taxon>Streptophyta</taxon>
        <taxon>Embryophyta</taxon>
        <taxon>Tracheophyta</taxon>
        <taxon>Spermatophyta</taxon>
        <taxon>Magnoliopsida</taxon>
        <taxon>eudicotyledons</taxon>
        <taxon>Gunneridae</taxon>
        <taxon>Pentapetalae</taxon>
        <taxon>rosids</taxon>
        <taxon>malvids</taxon>
        <taxon>Sapindales</taxon>
        <taxon>Sapindaceae</taxon>
        <taxon>Hippocastanoideae</taxon>
        <taxon>Acereae</taxon>
        <taxon>Acer</taxon>
    </lineage>
</organism>
<dbReference type="InterPro" id="IPR036397">
    <property type="entry name" value="RNaseH_sf"/>
</dbReference>
<dbReference type="PANTHER" id="PTHR42648:SF28">
    <property type="entry name" value="TRANSPOSON-ENCODED PROTEIN WITH RIBONUCLEASE H-LIKE AND RETROVIRUS ZINC FINGER-LIKE DOMAINS"/>
    <property type="match status" value="1"/>
</dbReference>
<proteinExistence type="predicted"/>
<dbReference type="Proteomes" id="UP001168877">
    <property type="component" value="Unassembled WGS sequence"/>
</dbReference>
<dbReference type="GO" id="GO:0003676">
    <property type="term" value="F:nucleic acid binding"/>
    <property type="evidence" value="ECO:0007669"/>
    <property type="project" value="InterPro"/>
</dbReference>